<keyword evidence="5" id="KW-1185">Reference proteome</keyword>
<name>A0A9E6Y4I4_9ACTN</name>
<feature type="domain" description="Guanylate cyclase" evidence="3">
    <location>
        <begin position="383"/>
        <end position="518"/>
    </location>
</feature>
<dbReference type="KEGG" id="sbae:DSM104329_05652"/>
<dbReference type="InterPro" id="IPR007890">
    <property type="entry name" value="CHASE2"/>
</dbReference>
<reference evidence="4" key="1">
    <citation type="journal article" date="2022" name="Int. J. Syst. Evol. Microbiol.">
        <title>Pseudomonas aegrilactucae sp. nov. and Pseudomonas morbosilactucae sp. nov., pathogens causing bacterial rot of lettuce in Japan.</title>
        <authorList>
            <person name="Sawada H."/>
            <person name="Fujikawa T."/>
            <person name="Satou M."/>
        </authorList>
    </citation>
    <scope>NUCLEOTIDE SEQUENCE</scope>
    <source>
        <strain evidence="4">0166_1</strain>
    </source>
</reference>
<dbReference type="GO" id="GO:0004016">
    <property type="term" value="F:adenylate cyclase activity"/>
    <property type="evidence" value="ECO:0007669"/>
    <property type="project" value="UniProtKB-ARBA"/>
</dbReference>
<evidence type="ECO:0000313" key="4">
    <source>
        <dbReference type="EMBL" id="UGS39220.1"/>
    </source>
</evidence>
<dbReference type="AlphaFoldDB" id="A0A9E6Y4I4"/>
<dbReference type="InterPro" id="IPR029787">
    <property type="entry name" value="Nucleotide_cyclase"/>
</dbReference>
<proteinExistence type="inferred from homology"/>
<dbReference type="SMART" id="SM00044">
    <property type="entry name" value="CYCc"/>
    <property type="match status" value="1"/>
</dbReference>
<dbReference type="SMART" id="SM01080">
    <property type="entry name" value="CHASE2"/>
    <property type="match status" value="1"/>
</dbReference>
<dbReference type="GO" id="GO:0006171">
    <property type="term" value="P:cAMP biosynthetic process"/>
    <property type="evidence" value="ECO:0007669"/>
    <property type="project" value="TreeGrafter"/>
</dbReference>
<dbReference type="Pfam" id="PF00211">
    <property type="entry name" value="Guanylate_cyc"/>
    <property type="match status" value="1"/>
</dbReference>
<dbReference type="CDD" id="cd07302">
    <property type="entry name" value="CHD"/>
    <property type="match status" value="1"/>
</dbReference>
<sequence>MLAGSRVARAVVVGVLAAAIAGGIWAAGWLERPESNLVDARFKVRGDQGSPPEVVVVGIDENAFAHLGQWPFPRRFHARVIRNLLAAGAAKVVYDVQFSEPSGSRRSDQALLDAAQDPRVILGTADIVRAGPGRPAAPDILAGVDRDRVGYANLPLSSGGVMRTFTGSKDGVPSLASLGAGGDPEQGEREIDFAGGIGTVTTIPFHRVFFDRFSERRVKDRIVVVGATAPTLQDVHTTPLGSMSGPEINANAIQTILDGYPLQDTGVAVGILLLLAAAFAAPLATLPKRPLGPLARALIAGAAGFAMLLAGAQLAFDGGWIVPLAAPLLALVLGTLGAVAATYATEVRARHRVRAAFARFVPPAVVDEIVERDGIPPRRVEATVMFCDLRGFTALAEGLQPDQVIEVLNRYLGLVSGAVFDHGGTVVSYQGDGVMSVFGAPIEQPDHAARALAAARQIARDGLPRFNRWLHDRGLTDRTLDVGIGVNTGAVMSGSVGSERRLEYAAVGDATNVAARLQALSRDAPERIFVASTTVDQAGGPADGLRRFGEIELRGRSEPVVVYAA</sequence>
<evidence type="ECO:0000256" key="1">
    <source>
        <dbReference type="ARBA" id="ARBA00005381"/>
    </source>
</evidence>
<accession>A0A9E6Y4I4</accession>
<dbReference type="SUPFAM" id="SSF55073">
    <property type="entry name" value="Nucleotide cyclase"/>
    <property type="match status" value="1"/>
</dbReference>
<dbReference type="PANTHER" id="PTHR43081">
    <property type="entry name" value="ADENYLATE CYCLASE, TERMINAL-DIFFERENTIATION SPECIFIC-RELATED"/>
    <property type="match status" value="1"/>
</dbReference>
<feature type="transmembrane region" description="Helical" evidence="2">
    <location>
        <begin position="266"/>
        <end position="285"/>
    </location>
</feature>
<dbReference type="RefSeq" id="WP_259313224.1">
    <property type="nucleotide sequence ID" value="NZ_CP087164.1"/>
</dbReference>
<comment type="similarity">
    <text evidence="1">Belongs to the adenylyl cyclase class-3 family.</text>
</comment>
<keyword evidence="2" id="KW-0812">Transmembrane</keyword>
<evidence type="ECO:0000259" key="3">
    <source>
        <dbReference type="PROSITE" id="PS50125"/>
    </source>
</evidence>
<dbReference type="Proteomes" id="UP001162834">
    <property type="component" value="Chromosome"/>
</dbReference>
<dbReference type="EMBL" id="CP087164">
    <property type="protein sequence ID" value="UGS39220.1"/>
    <property type="molecule type" value="Genomic_DNA"/>
</dbReference>
<protein>
    <recommendedName>
        <fullName evidence="3">Guanylate cyclase domain-containing protein</fullName>
    </recommendedName>
</protein>
<evidence type="ECO:0000256" key="2">
    <source>
        <dbReference type="SAM" id="Phobius"/>
    </source>
</evidence>
<keyword evidence="2" id="KW-1133">Transmembrane helix</keyword>
<gene>
    <name evidence="4" type="ORF">DSM104329_05652</name>
</gene>
<dbReference type="Pfam" id="PF05226">
    <property type="entry name" value="CHASE2"/>
    <property type="match status" value="1"/>
</dbReference>
<dbReference type="InterPro" id="IPR001054">
    <property type="entry name" value="A/G_cyclase"/>
</dbReference>
<feature type="transmembrane region" description="Helical" evidence="2">
    <location>
        <begin position="297"/>
        <end position="316"/>
    </location>
</feature>
<evidence type="ECO:0000313" key="5">
    <source>
        <dbReference type="Proteomes" id="UP001162834"/>
    </source>
</evidence>
<organism evidence="4 5">
    <name type="scientific">Capillimicrobium parvum</name>
    <dbReference type="NCBI Taxonomy" id="2884022"/>
    <lineage>
        <taxon>Bacteria</taxon>
        <taxon>Bacillati</taxon>
        <taxon>Actinomycetota</taxon>
        <taxon>Thermoleophilia</taxon>
        <taxon>Solirubrobacterales</taxon>
        <taxon>Capillimicrobiaceae</taxon>
        <taxon>Capillimicrobium</taxon>
    </lineage>
</organism>
<dbReference type="GO" id="GO:0035556">
    <property type="term" value="P:intracellular signal transduction"/>
    <property type="evidence" value="ECO:0007669"/>
    <property type="project" value="InterPro"/>
</dbReference>
<feature type="transmembrane region" description="Helical" evidence="2">
    <location>
        <begin position="322"/>
        <end position="344"/>
    </location>
</feature>
<dbReference type="PROSITE" id="PS50125">
    <property type="entry name" value="GUANYLATE_CYCLASE_2"/>
    <property type="match status" value="1"/>
</dbReference>
<dbReference type="InterPro" id="IPR050697">
    <property type="entry name" value="Adenylyl/Guanylyl_Cyclase_3/4"/>
</dbReference>
<dbReference type="Gene3D" id="3.30.70.1230">
    <property type="entry name" value="Nucleotide cyclase"/>
    <property type="match status" value="1"/>
</dbReference>
<dbReference type="PANTHER" id="PTHR43081:SF1">
    <property type="entry name" value="ADENYLATE CYCLASE, TERMINAL-DIFFERENTIATION SPECIFIC"/>
    <property type="match status" value="1"/>
</dbReference>
<keyword evidence="2" id="KW-0472">Membrane</keyword>